<feature type="transmembrane region" description="Helical" evidence="4">
    <location>
        <begin position="136"/>
        <end position="158"/>
    </location>
</feature>
<dbReference type="GO" id="GO:0005524">
    <property type="term" value="F:ATP binding"/>
    <property type="evidence" value="ECO:0007669"/>
    <property type="project" value="UniProtKB-KW"/>
</dbReference>
<keyword evidence="4" id="KW-0472">Membrane</keyword>
<evidence type="ECO:0000313" key="6">
    <source>
        <dbReference type="EMBL" id="KHN47579.1"/>
    </source>
</evidence>
<protein>
    <submittedName>
        <fullName evidence="6">Receptor-like serine/threonine-protein kinase ALE2</fullName>
    </submittedName>
</protein>
<sequence length="234" mass="27079">MKVRLVLDAAPLAVFPVIDDLEIELSSGTYLKQSQVRIMGVTADSQNQGRTTIDIHLVSHGKKFDNTTAVLLSKRFWHNEVPLNRSLFGDYYLGIPLSRPLETLTGRGHMPRESINVLPITADMNSENEKMNLRTIIVIALSFVVLLLVLVGAFYIILKWRKIRRPSSVVGPAFTNYKQEIWYSFELYRVCVFFFFIIIFRCLYRIGRICHLIAKHFIVNYTQLNCCLKYYFFG</sequence>
<gene>
    <name evidence="6" type="ORF">glysoja_044194</name>
</gene>
<keyword evidence="4" id="KW-0812">Transmembrane</keyword>
<keyword evidence="3" id="KW-0067">ATP-binding</keyword>
<feature type="domain" description="Receptor-like PK ALE2 N-terminal" evidence="5">
    <location>
        <begin position="1"/>
        <end position="93"/>
    </location>
</feature>
<dbReference type="GO" id="GO:0004674">
    <property type="term" value="F:protein serine/threonine kinase activity"/>
    <property type="evidence" value="ECO:0007669"/>
    <property type="project" value="UniProtKB-KW"/>
</dbReference>
<reference evidence="6" key="1">
    <citation type="submission" date="2014-07" db="EMBL/GenBank/DDBJ databases">
        <title>Identification of a novel salt tolerance gene in wild soybean by whole-genome sequencing.</title>
        <authorList>
            <person name="Lam H.-M."/>
            <person name="Qi X."/>
            <person name="Li M.-W."/>
            <person name="Liu X."/>
            <person name="Xie M."/>
            <person name="Ni M."/>
            <person name="Xu X."/>
        </authorList>
    </citation>
    <scope>NUCLEOTIDE SEQUENCE [LARGE SCALE GENOMIC DNA]</scope>
    <source>
        <tissue evidence="6">Root</tissue>
    </source>
</reference>
<feature type="transmembrane region" description="Helical" evidence="4">
    <location>
        <begin position="187"/>
        <end position="204"/>
    </location>
</feature>
<name>A0A0B2SSS0_GLYSO</name>
<evidence type="ECO:0000256" key="3">
    <source>
        <dbReference type="ARBA" id="ARBA00022840"/>
    </source>
</evidence>
<accession>A0A0B2SSS0</accession>
<dbReference type="Proteomes" id="UP000053555">
    <property type="component" value="Unassembled WGS sequence"/>
</dbReference>
<proteinExistence type="predicted"/>
<dbReference type="AlphaFoldDB" id="A0A0B2SSS0"/>
<keyword evidence="6" id="KW-0675">Receptor</keyword>
<evidence type="ECO:0000259" key="5">
    <source>
        <dbReference type="Pfam" id="PF23180"/>
    </source>
</evidence>
<keyword evidence="4" id="KW-1133">Transmembrane helix</keyword>
<organism evidence="6">
    <name type="scientific">Glycine soja</name>
    <name type="common">Wild soybean</name>
    <dbReference type="NCBI Taxonomy" id="3848"/>
    <lineage>
        <taxon>Eukaryota</taxon>
        <taxon>Viridiplantae</taxon>
        <taxon>Streptophyta</taxon>
        <taxon>Embryophyta</taxon>
        <taxon>Tracheophyta</taxon>
        <taxon>Spermatophyta</taxon>
        <taxon>Magnoliopsida</taxon>
        <taxon>eudicotyledons</taxon>
        <taxon>Gunneridae</taxon>
        <taxon>Pentapetalae</taxon>
        <taxon>rosids</taxon>
        <taxon>fabids</taxon>
        <taxon>Fabales</taxon>
        <taxon>Fabaceae</taxon>
        <taxon>Papilionoideae</taxon>
        <taxon>50 kb inversion clade</taxon>
        <taxon>NPAAA clade</taxon>
        <taxon>indigoferoid/millettioid clade</taxon>
        <taxon>Phaseoleae</taxon>
        <taxon>Glycine</taxon>
        <taxon>Glycine subgen. Soja</taxon>
    </lineage>
</organism>
<keyword evidence="6" id="KW-0418">Kinase</keyword>
<evidence type="ECO:0000256" key="4">
    <source>
        <dbReference type="SAM" id="Phobius"/>
    </source>
</evidence>
<keyword evidence="2" id="KW-0547">Nucleotide-binding</keyword>
<keyword evidence="6" id="KW-0808">Transferase</keyword>
<evidence type="ECO:0000256" key="1">
    <source>
        <dbReference type="ARBA" id="ARBA00022527"/>
    </source>
</evidence>
<evidence type="ECO:0000256" key="2">
    <source>
        <dbReference type="ARBA" id="ARBA00022741"/>
    </source>
</evidence>
<dbReference type="InterPro" id="IPR057597">
    <property type="entry name" value="ALE2_N"/>
</dbReference>
<keyword evidence="1" id="KW-0723">Serine/threonine-protein kinase</keyword>
<dbReference type="PANTHER" id="PTHR47989">
    <property type="entry name" value="OS01G0750732 PROTEIN"/>
    <property type="match status" value="1"/>
</dbReference>
<dbReference type="PANTHER" id="PTHR47989:SF40">
    <property type="entry name" value="RECEPTOR-LIKE SERINE_THREONINE-PROTEIN KINASE ALE2"/>
    <property type="match status" value="1"/>
</dbReference>
<dbReference type="EMBL" id="KN640496">
    <property type="protein sequence ID" value="KHN47579.1"/>
    <property type="molecule type" value="Genomic_DNA"/>
</dbReference>
<dbReference type="Pfam" id="PF23180">
    <property type="entry name" value="ALE2_N"/>
    <property type="match status" value="1"/>
</dbReference>